<proteinExistence type="predicted"/>
<dbReference type="EMBL" id="MRZV01001214">
    <property type="protein sequence ID" value="PIK39670.1"/>
    <property type="molecule type" value="Genomic_DNA"/>
</dbReference>
<protein>
    <submittedName>
        <fullName evidence="2">Uncharacterized protein</fullName>
    </submittedName>
</protein>
<evidence type="ECO:0000256" key="1">
    <source>
        <dbReference type="SAM" id="Coils"/>
    </source>
</evidence>
<dbReference type="Gene3D" id="2.120.10.30">
    <property type="entry name" value="TolB, C-terminal domain"/>
    <property type="match status" value="1"/>
</dbReference>
<organism evidence="2 3">
    <name type="scientific">Stichopus japonicus</name>
    <name type="common">Sea cucumber</name>
    <dbReference type="NCBI Taxonomy" id="307972"/>
    <lineage>
        <taxon>Eukaryota</taxon>
        <taxon>Metazoa</taxon>
        <taxon>Echinodermata</taxon>
        <taxon>Eleutherozoa</taxon>
        <taxon>Echinozoa</taxon>
        <taxon>Holothuroidea</taxon>
        <taxon>Aspidochirotacea</taxon>
        <taxon>Aspidochirotida</taxon>
        <taxon>Stichopodidae</taxon>
        <taxon>Apostichopus</taxon>
    </lineage>
</organism>
<dbReference type="Proteomes" id="UP000230750">
    <property type="component" value="Unassembled WGS sequence"/>
</dbReference>
<reference evidence="2 3" key="1">
    <citation type="journal article" date="2017" name="PLoS Biol.">
        <title>The sea cucumber genome provides insights into morphological evolution and visceral regeneration.</title>
        <authorList>
            <person name="Zhang X."/>
            <person name="Sun L."/>
            <person name="Yuan J."/>
            <person name="Sun Y."/>
            <person name="Gao Y."/>
            <person name="Zhang L."/>
            <person name="Li S."/>
            <person name="Dai H."/>
            <person name="Hamel J.F."/>
            <person name="Liu C."/>
            <person name="Yu Y."/>
            <person name="Liu S."/>
            <person name="Lin W."/>
            <person name="Guo K."/>
            <person name="Jin S."/>
            <person name="Xu P."/>
            <person name="Storey K.B."/>
            <person name="Huan P."/>
            <person name="Zhang T."/>
            <person name="Zhou Y."/>
            <person name="Zhang J."/>
            <person name="Lin C."/>
            <person name="Li X."/>
            <person name="Xing L."/>
            <person name="Huo D."/>
            <person name="Sun M."/>
            <person name="Wang L."/>
            <person name="Mercier A."/>
            <person name="Li F."/>
            <person name="Yang H."/>
            <person name="Xiang J."/>
        </authorList>
    </citation>
    <scope>NUCLEOTIDE SEQUENCE [LARGE SCALE GENOMIC DNA]</scope>
    <source>
        <strain evidence="2">Shaxun</strain>
        <tissue evidence="2">Muscle</tissue>
    </source>
</reference>
<keyword evidence="1" id="KW-0175">Coiled coil</keyword>
<dbReference type="AlphaFoldDB" id="A0A2G8JVC0"/>
<accession>A0A2G8JVC0</accession>
<sequence length="487" mass="55029">MQRRNCKNTKSQYQQEVEKVDKEKAKIREEVLRAETAIKNKLEDNLLIRKREMEEKIEKLRKDFEAMKVKDKLEADAKLKDLKIDQDAKESNLQKKSETMDEKWNNFCKSLEVEKKENLTKGNEISDQIQRKIKRCDNITQTGSGVISSDNNWTIAQNVGGILSAGASFLQDMKRAFSAMETLPESLSANLTFKEFEEVGNVTISKQVESVVEIDGIQAKGWSISGITCTKSGSIVVTGPTEGYTYHVTVIVQSGKVLRQCFITCKSPQSPFQYPESYCAAFKQYQVVIAYDPHGIGIFDVRNGSFQGKKMSDIVDWPRGQSMRSVSVDEKSDNIIIGCGYTNNLYVLNDQLQYCSLFRLDYVTDLIDVHVNSREVMVSDYSNMKIYAVSLGDGGKLYQLSSSTVSTKRPVCVRRDGKGFIYVMWSNVLPGKGGTYNLSVYNNDMKLLFTKPIYASIRCFTVGRIGSTEKLLMVSKTNGKFYRYGLA</sequence>
<name>A0A2G8JVC0_STIJA</name>
<dbReference type="InterPro" id="IPR011042">
    <property type="entry name" value="6-blade_b-propeller_TolB-like"/>
</dbReference>
<feature type="coiled-coil region" evidence="1">
    <location>
        <begin position="3"/>
        <end position="70"/>
    </location>
</feature>
<evidence type="ECO:0000313" key="3">
    <source>
        <dbReference type="Proteomes" id="UP000230750"/>
    </source>
</evidence>
<evidence type="ECO:0000313" key="2">
    <source>
        <dbReference type="EMBL" id="PIK39670.1"/>
    </source>
</evidence>
<dbReference type="SUPFAM" id="SSF101898">
    <property type="entry name" value="NHL repeat"/>
    <property type="match status" value="1"/>
</dbReference>
<gene>
    <name evidence="2" type="ORF">BSL78_23488</name>
</gene>
<keyword evidence="3" id="KW-1185">Reference proteome</keyword>
<comment type="caution">
    <text evidence="2">The sequence shown here is derived from an EMBL/GenBank/DDBJ whole genome shotgun (WGS) entry which is preliminary data.</text>
</comment>